<gene>
    <name evidence="3" type="ORF">E0Z10_g7548</name>
</gene>
<dbReference type="CDD" id="cd00180">
    <property type="entry name" value="PKc"/>
    <property type="match status" value="1"/>
</dbReference>
<dbReference type="PANTHER" id="PTHR24359">
    <property type="entry name" value="SERINE/THREONINE-PROTEIN KINASE SBK1"/>
    <property type="match status" value="1"/>
</dbReference>
<evidence type="ECO:0000313" key="4">
    <source>
        <dbReference type="Proteomes" id="UP000297716"/>
    </source>
</evidence>
<evidence type="ECO:0000259" key="2">
    <source>
        <dbReference type="PROSITE" id="PS50011"/>
    </source>
</evidence>
<organism evidence="3 4">
    <name type="scientific">Xylaria hypoxylon</name>
    <dbReference type="NCBI Taxonomy" id="37992"/>
    <lineage>
        <taxon>Eukaryota</taxon>
        <taxon>Fungi</taxon>
        <taxon>Dikarya</taxon>
        <taxon>Ascomycota</taxon>
        <taxon>Pezizomycotina</taxon>
        <taxon>Sordariomycetes</taxon>
        <taxon>Xylariomycetidae</taxon>
        <taxon>Xylariales</taxon>
        <taxon>Xylariaceae</taxon>
        <taxon>Xylaria</taxon>
    </lineage>
</organism>
<dbReference type="PANTHER" id="PTHR24359:SF1">
    <property type="entry name" value="INHIBITOR OF NUCLEAR FACTOR KAPPA-B KINASE EPSILON SUBUNIT HOMOLOG 1-RELATED"/>
    <property type="match status" value="1"/>
</dbReference>
<dbReference type="Gene3D" id="1.10.510.10">
    <property type="entry name" value="Transferase(Phosphotransferase) domain 1"/>
    <property type="match status" value="1"/>
</dbReference>
<reference evidence="3 4" key="1">
    <citation type="submission" date="2019-03" db="EMBL/GenBank/DDBJ databases">
        <title>Draft genome sequence of Xylaria hypoxylon DSM 108379, a ubiquitous saprotrophic-parasitic fungi on hardwood.</title>
        <authorList>
            <person name="Buettner E."/>
            <person name="Leonhardt S."/>
            <person name="Gebauer A.M."/>
            <person name="Liers C."/>
            <person name="Hofrichter M."/>
            <person name="Kellner H."/>
        </authorList>
    </citation>
    <scope>NUCLEOTIDE SEQUENCE [LARGE SCALE GENOMIC DNA]</scope>
    <source>
        <strain evidence="3 4">DSM 108379</strain>
    </source>
</reference>
<name>A0A4Z0YP76_9PEZI</name>
<comment type="caution">
    <text evidence="3">The sequence shown here is derived from an EMBL/GenBank/DDBJ whole genome shotgun (WGS) entry which is preliminary data.</text>
</comment>
<dbReference type="PROSITE" id="PS50011">
    <property type="entry name" value="PROTEIN_KINASE_DOM"/>
    <property type="match status" value="1"/>
</dbReference>
<dbReference type="GO" id="GO:0004674">
    <property type="term" value="F:protein serine/threonine kinase activity"/>
    <property type="evidence" value="ECO:0007669"/>
    <property type="project" value="TreeGrafter"/>
</dbReference>
<dbReference type="InterPro" id="IPR000719">
    <property type="entry name" value="Prot_kinase_dom"/>
</dbReference>
<keyword evidence="4" id="KW-1185">Reference proteome</keyword>
<proteinExistence type="predicted"/>
<dbReference type="AlphaFoldDB" id="A0A4Z0YP76"/>
<dbReference type="SUPFAM" id="SSF56112">
    <property type="entry name" value="Protein kinase-like (PK-like)"/>
    <property type="match status" value="1"/>
</dbReference>
<feature type="domain" description="Protein kinase" evidence="2">
    <location>
        <begin position="67"/>
        <end position="404"/>
    </location>
</feature>
<evidence type="ECO:0000313" key="3">
    <source>
        <dbReference type="EMBL" id="TGJ81221.1"/>
    </source>
</evidence>
<sequence>MSMSGVVRRRQAPPQAFGGELTNLQDGPKATRVKSKKSEDEEGKYTLLSCLACAQRCRVDLTGFSWINAQGTLGRGGQGVVAQTRASVDTVFAFKRRRPPSQGLFTTRAAAKDHAFREICSEILALGHEDLRRHENIVQLIAISWEIENVKDWMFKADVAIWPVMILEKAELGDLGHFLRGKGIETDLPSRLRMCAGIASALAAVHKNGIVHGDIKPDNALVFTGGVVKLSDFGFSALASNKLFDLAGTYPWRAPEINSLDRATHQQAKLTDLYSFGMLCLWVIFRNKLAEMGEMAGPPPLVRRSSSLLFSSVSSALSWLSTGGQSSPVAPAVPDLEHLKLSNTTNKKTNEMPKLAQDLVGGLTEDKIRDYLGELFARLLSFTASSRTSQNTATDFGQISQNLLDLSSNDKAKPTKSVDAPQKDNRLTPGAFPRARDFEVSKSLESLCHADFRVRKHIFDCLLQEYNIAKDDDDTKARVAVQLAFCKEVGFGATKDSVTADTYRREGHIEAIQLKDKIDSTCTSQGPFNAKLRALCTSGIIQPIHYGGDFRSVAYPGLLEEIQKSREAEIERMETTLGKTHPAILSLKWSLSAMLMESESHLGPIRHLHKMIHDLDADRRHGPLHRDSLITRVYFCLSLGRLFGPSTADTIIAYSKETYSVVVDHGLADHVVSLQLSVHISDLLGGMGHMRESMRFLEFAQLGMDKKFGPEHGNTVMLLDKKTDHLMHEGKLADALDNIKDISKRMEGIADDEDGVKPYLRRKNAALFAISSHFKEALALVEDDFAAMRARGIPEGHPAYLQGLMMKADMLLELGRFEEAAACARSVIQPLRGLPWPPPPPSPHLRGDEGGPQNAAFNPVEELEKLLGKSKMVTPEKGAGDLKGPAPEGPSFNPDIFPADPGLLGAEAVLVTAQYARAHQLTAAEIISDGPAAALDSAAHKEATLLSQKADNDLGRLLRAFERLEGDMGRATASERGVDPAEAAVRAASAILGTMDMGFAPLVELAAVLGMRNARGGLHYDKAIAAARQMKLGRIGDILTEHRLLCGDSEPAADSPAMFGSVADLVGWVTGRWTGMYLYESGGDRKDPTGRKTMTLRASRAGGGGVDSEGWDADVEGTSRDDMGNWVVKGQAWVSGKIVLRIFHEEGSEEKGLEYTGYANPARRACGGYWGIRKAKRETSGGTFLFYKFG</sequence>
<feature type="region of interest" description="Disordered" evidence="1">
    <location>
        <begin position="832"/>
        <end position="856"/>
    </location>
</feature>
<accession>A0A4Z0YP76</accession>
<feature type="region of interest" description="Disordered" evidence="1">
    <location>
        <begin position="1"/>
        <end position="38"/>
    </location>
</feature>
<dbReference type="GO" id="GO:0005524">
    <property type="term" value="F:ATP binding"/>
    <property type="evidence" value="ECO:0007669"/>
    <property type="project" value="InterPro"/>
</dbReference>
<dbReference type="Proteomes" id="UP000297716">
    <property type="component" value="Unassembled WGS sequence"/>
</dbReference>
<dbReference type="EMBL" id="SKBN01000179">
    <property type="protein sequence ID" value="TGJ81221.1"/>
    <property type="molecule type" value="Genomic_DNA"/>
</dbReference>
<dbReference type="InterPro" id="IPR011009">
    <property type="entry name" value="Kinase-like_dom_sf"/>
</dbReference>
<dbReference type="STRING" id="37992.A0A4Z0YP76"/>
<protein>
    <recommendedName>
        <fullName evidence="2">Protein kinase domain-containing protein</fullName>
    </recommendedName>
</protein>
<dbReference type="Pfam" id="PF00069">
    <property type="entry name" value="Pkinase"/>
    <property type="match status" value="1"/>
</dbReference>
<dbReference type="OrthoDB" id="5986190at2759"/>
<evidence type="ECO:0000256" key="1">
    <source>
        <dbReference type="SAM" id="MobiDB-lite"/>
    </source>
</evidence>
<dbReference type="SMART" id="SM00220">
    <property type="entry name" value="S_TKc"/>
    <property type="match status" value="1"/>
</dbReference>